<evidence type="ECO:0000313" key="2">
    <source>
        <dbReference type="Proteomes" id="UP000324800"/>
    </source>
</evidence>
<comment type="caution">
    <text evidence="1">The sequence shown here is derived from an EMBL/GenBank/DDBJ whole genome shotgun (WGS) entry which is preliminary data.</text>
</comment>
<sequence>MTAAAGGGRADLKEFELVYQFATNISLEYNATDSEIFKIFETLIENYTLREEEKQEYQKFKNHYTFTESLSEKTINVINYLHYLNKMLNFEENARRRANINPDPDSQEPECNN</sequence>
<dbReference type="EMBL" id="SNRW01001191">
    <property type="protein sequence ID" value="KAA6397394.1"/>
    <property type="molecule type" value="Genomic_DNA"/>
</dbReference>
<organism evidence="1 2">
    <name type="scientific">Streblomastix strix</name>
    <dbReference type="NCBI Taxonomy" id="222440"/>
    <lineage>
        <taxon>Eukaryota</taxon>
        <taxon>Metamonada</taxon>
        <taxon>Preaxostyla</taxon>
        <taxon>Oxymonadida</taxon>
        <taxon>Streblomastigidae</taxon>
        <taxon>Streblomastix</taxon>
    </lineage>
</organism>
<accession>A0A5J4WQN9</accession>
<evidence type="ECO:0000313" key="1">
    <source>
        <dbReference type="EMBL" id="KAA6397394.1"/>
    </source>
</evidence>
<reference evidence="1 2" key="1">
    <citation type="submission" date="2019-03" db="EMBL/GenBank/DDBJ databases">
        <title>Single cell metagenomics reveals metabolic interactions within the superorganism composed of flagellate Streblomastix strix and complex community of Bacteroidetes bacteria on its surface.</title>
        <authorList>
            <person name="Treitli S.C."/>
            <person name="Kolisko M."/>
            <person name="Husnik F."/>
            <person name="Keeling P."/>
            <person name="Hampl V."/>
        </authorList>
    </citation>
    <scope>NUCLEOTIDE SEQUENCE [LARGE SCALE GENOMIC DNA]</scope>
    <source>
        <strain evidence="1">ST1C</strain>
    </source>
</reference>
<protein>
    <submittedName>
        <fullName evidence="1">Uncharacterized protein</fullName>
    </submittedName>
</protein>
<name>A0A5J4WQN9_9EUKA</name>
<dbReference type="AlphaFoldDB" id="A0A5J4WQN9"/>
<proteinExistence type="predicted"/>
<dbReference type="Proteomes" id="UP000324800">
    <property type="component" value="Unassembled WGS sequence"/>
</dbReference>
<gene>
    <name evidence="1" type="ORF">EZS28_007081</name>
</gene>